<keyword evidence="2" id="KW-1185">Reference proteome</keyword>
<dbReference type="EnsemblPlants" id="Kaladp0076s0262.1.v1.1">
    <property type="protein sequence ID" value="Kaladp0076s0262.1.v1.1"/>
    <property type="gene ID" value="Kaladp0076s0262.v1.1"/>
</dbReference>
<dbReference type="PANTHER" id="PTHR47604:SF1">
    <property type="entry name" value="ADENYLYL CYCLASE"/>
    <property type="match status" value="1"/>
</dbReference>
<dbReference type="PANTHER" id="PTHR47604">
    <property type="entry name" value="ADENYLYL CYCLASE"/>
    <property type="match status" value="1"/>
</dbReference>
<reference evidence="1" key="1">
    <citation type="submission" date="2021-01" db="UniProtKB">
        <authorList>
            <consortium name="EnsemblPlants"/>
        </authorList>
    </citation>
    <scope>IDENTIFICATION</scope>
</reference>
<name>A0A7N1A1X8_KALFE</name>
<accession>A0A7N1A1X8</accession>
<protein>
    <submittedName>
        <fullName evidence="1">Uncharacterized protein</fullName>
    </submittedName>
</protein>
<dbReference type="Gramene" id="Kaladp0076s0262.1.v1.1">
    <property type="protein sequence ID" value="Kaladp0076s0262.1.v1.1"/>
    <property type="gene ID" value="Kaladp0076s0262.v1.1"/>
</dbReference>
<proteinExistence type="predicted"/>
<evidence type="ECO:0000313" key="2">
    <source>
        <dbReference type="Proteomes" id="UP000594263"/>
    </source>
</evidence>
<dbReference type="OMA" id="QTSFETW"/>
<dbReference type="Proteomes" id="UP000594263">
    <property type="component" value="Unplaced"/>
</dbReference>
<organism evidence="1 2">
    <name type="scientific">Kalanchoe fedtschenkoi</name>
    <name type="common">Lavender scallops</name>
    <name type="synonym">South American air plant</name>
    <dbReference type="NCBI Taxonomy" id="63787"/>
    <lineage>
        <taxon>Eukaryota</taxon>
        <taxon>Viridiplantae</taxon>
        <taxon>Streptophyta</taxon>
        <taxon>Embryophyta</taxon>
        <taxon>Tracheophyta</taxon>
        <taxon>Spermatophyta</taxon>
        <taxon>Magnoliopsida</taxon>
        <taxon>eudicotyledons</taxon>
        <taxon>Gunneridae</taxon>
        <taxon>Pentapetalae</taxon>
        <taxon>Saxifragales</taxon>
        <taxon>Crassulaceae</taxon>
        <taxon>Kalanchoe</taxon>
    </lineage>
</organism>
<sequence>MQVAARSRGLATVFRTHCFLISTRLPAVEPPASDAVHNLRHYTNCPRQKLSDSEVGNGRCIHGQSPREKCSLCCMMAVRLYSTEASGLEASPTDAAKGVYDKMSESIKARTCPPNALMWSLIENCKKKEDIKLLFTILPELRIFRLSNLHIPSNFNNNLCLEITKACIRVGAIDYAKKGLIKHNIYGLSPSIPSAHQILLHAKEQNDTKLMVDIMKLIKRNDLPLQPGTADIVFSICHIADDWNLLSKYMKRFLRAGVKFRQTTFDSWMEFAAKRGDTKSLWEAEKLRSESKRKHTLASGFACAKGLLLEHKPDDSANAIQHLNQELTGDKRAGVIIELQKLVSEWPQEVLKYQKEEDRKALAAVLKSDIPKMVSRLGMDVSVNLENLDKEEGMRS</sequence>
<evidence type="ECO:0000313" key="1">
    <source>
        <dbReference type="EnsemblPlants" id="Kaladp0076s0262.1.v1.1"/>
    </source>
</evidence>
<dbReference type="AlphaFoldDB" id="A0A7N1A1X8"/>